<evidence type="ECO:0000256" key="1">
    <source>
        <dbReference type="SAM" id="Phobius"/>
    </source>
</evidence>
<keyword evidence="3" id="KW-1185">Reference proteome</keyword>
<sequence length="124" mass="13325">MDNEVSNSIHIVVQVIVISVIIGILALFTTMSQSFGRGAAATIADTQAETYATELKNTADYGAVPSASVFVMLQKNANAIQSISGHAYGVTITKADDLTRLFDRKIRLTVIETNDLYSVTIGEK</sequence>
<dbReference type="Proteomes" id="UP000256869">
    <property type="component" value="Unassembled WGS sequence"/>
</dbReference>
<gene>
    <name evidence="2" type="ORF">DFP95_1309</name>
</gene>
<dbReference type="AlphaFoldDB" id="A0A3D9HTQ5"/>
<reference evidence="2 3" key="1">
    <citation type="submission" date="2018-07" db="EMBL/GenBank/DDBJ databases">
        <title>Genomic Encyclopedia of Type Strains, Phase III (KMG-III): the genomes of soil and plant-associated and newly described type strains.</title>
        <authorList>
            <person name="Whitman W."/>
        </authorList>
    </citation>
    <scope>NUCLEOTIDE SEQUENCE [LARGE SCALE GENOMIC DNA]</scope>
    <source>
        <strain evidence="2 3">CECT 8236</strain>
    </source>
</reference>
<comment type="caution">
    <text evidence="2">The sequence shown here is derived from an EMBL/GenBank/DDBJ whole genome shotgun (WGS) entry which is preliminary data.</text>
</comment>
<feature type="transmembrane region" description="Helical" evidence="1">
    <location>
        <begin position="6"/>
        <end position="28"/>
    </location>
</feature>
<organism evidence="2 3">
    <name type="scientific">Cohnella lupini</name>
    <dbReference type="NCBI Taxonomy" id="1294267"/>
    <lineage>
        <taxon>Bacteria</taxon>
        <taxon>Bacillati</taxon>
        <taxon>Bacillota</taxon>
        <taxon>Bacilli</taxon>
        <taxon>Bacillales</taxon>
        <taxon>Paenibacillaceae</taxon>
        <taxon>Cohnella</taxon>
    </lineage>
</organism>
<evidence type="ECO:0000313" key="2">
    <source>
        <dbReference type="EMBL" id="RED52805.1"/>
    </source>
</evidence>
<dbReference type="OrthoDB" id="2626896at2"/>
<dbReference type="RefSeq" id="WP_115995627.1">
    <property type="nucleotide sequence ID" value="NZ_QRDY01000030.1"/>
</dbReference>
<evidence type="ECO:0000313" key="3">
    <source>
        <dbReference type="Proteomes" id="UP000256869"/>
    </source>
</evidence>
<accession>A0A3D9HTQ5</accession>
<protein>
    <submittedName>
        <fullName evidence="2">Uncharacterized protein</fullName>
    </submittedName>
</protein>
<keyword evidence="1" id="KW-1133">Transmembrane helix</keyword>
<proteinExistence type="predicted"/>
<dbReference type="EMBL" id="QRDY01000030">
    <property type="protein sequence ID" value="RED52805.1"/>
    <property type="molecule type" value="Genomic_DNA"/>
</dbReference>
<keyword evidence="1" id="KW-0812">Transmembrane</keyword>
<name>A0A3D9HTQ5_9BACL</name>
<keyword evidence="1" id="KW-0472">Membrane</keyword>